<name>A0A6L2PDX0_COPFO</name>
<dbReference type="SUPFAM" id="SSF49899">
    <property type="entry name" value="Concanavalin A-like lectins/glucanases"/>
    <property type="match status" value="2"/>
</dbReference>
<dbReference type="OrthoDB" id="6251307at2759"/>
<dbReference type="PANTHER" id="PTHR11346:SF176">
    <property type="entry name" value="32 KDA BETA-GALACTOSIDE-BINDING LECTIN LEC-3"/>
    <property type="match status" value="1"/>
</dbReference>
<dbReference type="EMBL" id="BLKM01009919">
    <property type="protein sequence ID" value="GFG28795.1"/>
    <property type="molecule type" value="Genomic_DNA"/>
</dbReference>
<dbReference type="SMART" id="SM00276">
    <property type="entry name" value="GLECT"/>
    <property type="match status" value="2"/>
</dbReference>
<dbReference type="AlphaFoldDB" id="A0A6L2PDX0"/>
<dbReference type="InterPro" id="IPR044156">
    <property type="entry name" value="Galectin-like"/>
</dbReference>
<gene>
    <name evidence="4" type="ORF">Cfor_03024</name>
</gene>
<evidence type="ECO:0000256" key="1">
    <source>
        <dbReference type="ARBA" id="ARBA00022734"/>
    </source>
</evidence>
<dbReference type="CDD" id="cd00070">
    <property type="entry name" value="GLECT"/>
    <property type="match status" value="2"/>
</dbReference>
<evidence type="ECO:0000313" key="5">
    <source>
        <dbReference type="Proteomes" id="UP000502823"/>
    </source>
</evidence>
<dbReference type="GO" id="GO:0016936">
    <property type="term" value="F:galactoside binding"/>
    <property type="evidence" value="ECO:0007669"/>
    <property type="project" value="TreeGrafter"/>
</dbReference>
<dbReference type="Pfam" id="PF00337">
    <property type="entry name" value="Gal-bind_lectin"/>
    <property type="match status" value="2"/>
</dbReference>
<sequence length="371" mass="41694">MAVSELLCQTSDRPQVVEFLPDDGAQLVAPLSDGLPFGSMLSLEGTVPPGAQEFSVELLVPDGEKFVERPPMALSFRVSFDMEEVYHNSFLKHAWGSEEIPYWFPLQRNEEFNITFQSDDQGFKIDVNGALFWMFFHRVDPSQISHVRVIGDIALYRLTYHVGMQQMCQPPANLRAQVLPFSGAAPYLSHLQHPFSTGSVISVTGTIHRNAEWMIINLQSDGDIEEVIVLQFNVQLRDGAVLHNTFFNGVWGWDFSKDTVPLQRGADFSIDFHSDFRHIKVCINGALFSRYEHRLNPERVTVVSVNGAVTLKSVLHYINGTQVDVLQSAFKTCSPLGTSASFKNILCQLCYNLPDPAMSVMATPLHFKQRP</sequence>
<dbReference type="PANTHER" id="PTHR11346">
    <property type="entry name" value="GALECTIN"/>
    <property type="match status" value="1"/>
</dbReference>
<proteinExistence type="predicted"/>
<dbReference type="PROSITE" id="PS51304">
    <property type="entry name" value="GALECTIN"/>
    <property type="match status" value="2"/>
</dbReference>
<dbReference type="InterPro" id="IPR001079">
    <property type="entry name" value="Galectin_CRD"/>
</dbReference>
<feature type="domain" description="Galectin" evidence="3">
    <location>
        <begin position="27"/>
        <end position="161"/>
    </location>
</feature>
<dbReference type="GO" id="GO:0030246">
    <property type="term" value="F:carbohydrate binding"/>
    <property type="evidence" value="ECO:0007669"/>
    <property type="project" value="UniProtKB-UniRule"/>
</dbReference>
<protein>
    <recommendedName>
        <fullName evidence="2">Galectin</fullName>
    </recommendedName>
</protein>
<dbReference type="InParanoid" id="A0A6L2PDX0"/>
<organism evidence="4 5">
    <name type="scientific">Coptotermes formosanus</name>
    <name type="common">Formosan subterranean termite</name>
    <dbReference type="NCBI Taxonomy" id="36987"/>
    <lineage>
        <taxon>Eukaryota</taxon>
        <taxon>Metazoa</taxon>
        <taxon>Ecdysozoa</taxon>
        <taxon>Arthropoda</taxon>
        <taxon>Hexapoda</taxon>
        <taxon>Insecta</taxon>
        <taxon>Pterygota</taxon>
        <taxon>Neoptera</taxon>
        <taxon>Polyneoptera</taxon>
        <taxon>Dictyoptera</taxon>
        <taxon>Blattodea</taxon>
        <taxon>Blattoidea</taxon>
        <taxon>Termitoidae</taxon>
        <taxon>Rhinotermitidae</taxon>
        <taxon>Coptotermes</taxon>
    </lineage>
</organism>
<dbReference type="InterPro" id="IPR013320">
    <property type="entry name" value="ConA-like_dom_sf"/>
</dbReference>
<comment type="caution">
    <text evidence="4">The sequence shown here is derived from an EMBL/GenBank/DDBJ whole genome shotgun (WGS) entry which is preliminary data.</text>
</comment>
<evidence type="ECO:0000313" key="4">
    <source>
        <dbReference type="EMBL" id="GFG28795.1"/>
    </source>
</evidence>
<reference evidence="5" key="1">
    <citation type="submission" date="2020-01" db="EMBL/GenBank/DDBJ databases">
        <title>Draft genome sequence of the Termite Coptotermes fromosanus.</title>
        <authorList>
            <person name="Itakura S."/>
            <person name="Yosikawa Y."/>
            <person name="Umezawa K."/>
        </authorList>
    </citation>
    <scope>NUCLEOTIDE SEQUENCE [LARGE SCALE GENOMIC DNA]</scope>
</reference>
<keyword evidence="5" id="KW-1185">Reference proteome</keyword>
<feature type="domain" description="Galectin" evidence="3">
    <location>
        <begin position="187"/>
        <end position="317"/>
    </location>
</feature>
<evidence type="ECO:0000256" key="2">
    <source>
        <dbReference type="RuleBase" id="RU102079"/>
    </source>
</evidence>
<keyword evidence="1 2" id="KW-0430">Lectin</keyword>
<evidence type="ECO:0000259" key="3">
    <source>
        <dbReference type="PROSITE" id="PS51304"/>
    </source>
</evidence>
<dbReference type="SMART" id="SM00908">
    <property type="entry name" value="Gal-bind_lectin"/>
    <property type="match status" value="2"/>
</dbReference>
<dbReference type="Proteomes" id="UP000502823">
    <property type="component" value="Unassembled WGS sequence"/>
</dbReference>
<accession>A0A6L2PDX0</accession>
<dbReference type="Gene3D" id="2.60.120.200">
    <property type="match status" value="2"/>
</dbReference>